<gene>
    <name evidence="2" type="ORF">FNV43_RR05395</name>
</gene>
<accession>A0A8K0HLI3</accession>
<keyword evidence="1" id="KW-0472">Membrane</keyword>
<dbReference type="AlphaFoldDB" id="A0A8K0HLI3"/>
<proteinExistence type="predicted"/>
<keyword evidence="1" id="KW-0812">Transmembrane</keyword>
<sequence>MFTRNDDFKALAAATQSCVRRSSALLHCFGYNALQGIQDKSFSLSTVHYCTATKGFPLDFNVVTVFARCGLQIAWLRFTLLPCHHFALLDEFPCFQRITSYLFAFLDNILGIFGITKSAFVVTSKVVDEDVSERYKQELMEFGTISPMFTILATIALLNAFTLVGAMKRLILEEQSWALDPFALQMILCGLLVFINLPVYKGLFLRKDKGTMPSSVTYRSIAYALAACLIALYY</sequence>
<name>A0A8K0HLI3_9ROSA</name>
<keyword evidence="1" id="KW-1133">Transmembrane helix</keyword>
<comment type="caution">
    <text evidence="2">The sequence shown here is derived from an EMBL/GenBank/DDBJ whole genome shotgun (WGS) entry which is preliminary data.</text>
</comment>
<reference evidence="2" key="1">
    <citation type="submission" date="2020-03" db="EMBL/GenBank/DDBJ databases">
        <title>A high-quality chromosome-level genome assembly of a woody plant with both climbing and erect habits, Rhamnella rubrinervis.</title>
        <authorList>
            <person name="Lu Z."/>
            <person name="Yang Y."/>
            <person name="Zhu X."/>
            <person name="Sun Y."/>
        </authorList>
    </citation>
    <scope>NUCLEOTIDE SEQUENCE</scope>
    <source>
        <strain evidence="2">BYM</strain>
        <tissue evidence="2">Leaf</tissue>
    </source>
</reference>
<dbReference type="EMBL" id="VOIH02000002">
    <property type="protein sequence ID" value="KAF3454947.1"/>
    <property type="molecule type" value="Genomic_DNA"/>
</dbReference>
<dbReference type="PANTHER" id="PTHR13301">
    <property type="entry name" value="X-BOX TRANSCRIPTION FACTOR-RELATED"/>
    <property type="match status" value="1"/>
</dbReference>
<evidence type="ECO:0000313" key="2">
    <source>
        <dbReference type="EMBL" id="KAF3454947.1"/>
    </source>
</evidence>
<dbReference type="Proteomes" id="UP000796880">
    <property type="component" value="Unassembled WGS sequence"/>
</dbReference>
<evidence type="ECO:0000256" key="1">
    <source>
        <dbReference type="SAM" id="Phobius"/>
    </source>
</evidence>
<feature type="transmembrane region" description="Helical" evidence="1">
    <location>
        <begin position="142"/>
        <end position="162"/>
    </location>
</feature>
<protein>
    <submittedName>
        <fullName evidence="2">Uncharacterized protein</fullName>
    </submittedName>
</protein>
<evidence type="ECO:0000313" key="3">
    <source>
        <dbReference type="Proteomes" id="UP000796880"/>
    </source>
</evidence>
<dbReference type="OrthoDB" id="72851at2759"/>
<keyword evidence="3" id="KW-1185">Reference proteome</keyword>
<feature type="transmembrane region" description="Helical" evidence="1">
    <location>
        <begin position="182"/>
        <end position="204"/>
    </location>
</feature>
<organism evidence="2 3">
    <name type="scientific">Rhamnella rubrinervis</name>
    <dbReference type="NCBI Taxonomy" id="2594499"/>
    <lineage>
        <taxon>Eukaryota</taxon>
        <taxon>Viridiplantae</taxon>
        <taxon>Streptophyta</taxon>
        <taxon>Embryophyta</taxon>
        <taxon>Tracheophyta</taxon>
        <taxon>Spermatophyta</taxon>
        <taxon>Magnoliopsida</taxon>
        <taxon>eudicotyledons</taxon>
        <taxon>Gunneridae</taxon>
        <taxon>Pentapetalae</taxon>
        <taxon>rosids</taxon>
        <taxon>fabids</taxon>
        <taxon>Rosales</taxon>
        <taxon>Rhamnaceae</taxon>
        <taxon>rhamnoid group</taxon>
        <taxon>Rhamneae</taxon>
        <taxon>Rhamnella</taxon>
    </lineage>
</organism>
<feature type="transmembrane region" description="Helical" evidence="1">
    <location>
        <begin position="216"/>
        <end position="233"/>
    </location>
</feature>